<evidence type="ECO:0000313" key="4">
    <source>
        <dbReference type="EMBL" id="KAK4549750.1"/>
    </source>
</evidence>
<gene>
    <name evidence="4" type="ORF">LTR36_005051</name>
</gene>
<feature type="compositionally biased region" description="Basic and acidic residues" evidence="2">
    <location>
        <begin position="461"/>
        <end position="470"/>
    </location>
</feature>
<dbReference type="InterPro" id="IPR043987">
    <property type="entry name" value="CCZ1/INTU/HSP4_longin_1"/>
</dbReference>
<evidence type="ECO:0000259" key="3">
    <source>
        <dbReference type="Pfam" id="PF19031"/>
    </source>
</evidence>
<dbReference type="Proteomes" id="UP001324427">
    <property type="component" value="Unassembled WGS sequence"/>
</dbReference>
<feature type="compositionally biased region" description="Basic and acidic residues" evidence="2">
    <location>
        <begin position="913"/>
        <end position="927"/>
    </location>
</feature>
<feature type="domain" description="CCZ1/INTU/HSP4 first Longin" evidence="3">
    <location>
        <begin position="17"/>
        <end position="126"/>
    </location>
</feature>
<comment type="similarity">
    <text evidence="1">Belongs to the CCZ1 family.</text>
</comment>
<feature type="compositionally biased region" description="Low complexity" evidence="2">
    <location>
        <begin position="988"/>
        <end position="998"/>
    </location>
</feature>
<feature type="compositionally biased region" description="Acidic residues" evidence="2">
    <location>
        <begin position="590"/>
        <end position="603"/>
    </location>
</feature>
<feature type="region of interest" description="Disordered" evidence="2">
    <location>
        <begin position="863"/>
        <end position="963"/>
    </location>
</feature>
<dbReference type="AlphaFoldDB" id="A0AAV9JVW1"/>
<dbReference type="Pfam" id="PF19031">
    <property type="entry name" value="Intu_longin_1"/>
    <property type="match status" value="1"/>
</dbReference>
<comment type="caution">
    <text evidence="4">The sequence shown here is derived from an EMBL/GenBank/DDBJ whole genome shotgun (WGS) entry which is preliminary data.</text>
</comment>
<feature type="region of interest" description="Disordered" evidence="2">
    <location>
        <begin position="728"/>
        <end position="763"/>
    </location>
</feature>
<feature type="region of interest" description="Disordered" evidence="2">
    <location>
        <begin position="572"/>
        <end position="618"/>
    </location>
</feature>
<dbReference type="EMBL" id="JAVFHQ010000003">
    <property type="protein sequence ID" value="KAK4549750.1"/>
    <property type="molecule type" value="Genomic_DNA"/>
</dbReference>
<feature type="region of interest" description="Disordered" evidence="2">
    <location>
        <begin position="346"/>
        <end position="394"/>
    </location>
</feature>
<feature type="region of interest" description="Disordered" evidence="2">
    <location>
        <begin position="450"/>
        <end position="483"/>
    </location>
</feature>
<keyword evidence="5" id="KW-1185">Reference proteome</keyword>
<dbReference type="InterPro" id="IPR013176">
    <property type="entry name" value="Ccz1"/>
</dbReference>
<sequence length="1060" mass="113448">MSSSPWLPSKVVPAQLAFLAIYNPSLGPTDETFADQCVFWYSRAAQEGRAAAKKSGRGDAAAAERAAREEENEKLRQIGLAQGIVGFARSFADGEPVDAIETEKSRVVLHELERGWWVLASIDLTRLPAVTHSPPEPTKRGAGAANVESKPAVEYSSREVSPPALLTQQLLQAHCVFQLHHGPSLAELFARLSRDKFCNALDRFWARFCKTWDVMLHGNPAADVFSGLKVASGGELGFGVGEEEWGSGEREVLEDLADRTEGLVDLVVSRFGEPATVIASDDSTLPESEALPWMGGGNYPIASDGVVFGGMGSITRPSLRNISLWMRQIYTYGEYAYGVRDNVSRVRHKRRRHNPPELPKDMNGSARGGPRSVLSTERRQRVQRRRGVTQQDEEVDPLDLALFPPEQWPQVHGRDESPADVVASIEDTPPLPAHNHPGIPPPIVSAAERALEKATQQADDYAEKEAKTEAEAEDAGSGSTLGIPDQYMKYLTLGLSELGRTNKAKRPPLPERVSTGDSSRTLRPQQPRSNATSDTTTQAAPHKEVVDEDGPTLTHMAPMPDGETLKAKIATQRRRENKGHFVIGLKGDLDSESPPEGGDDDDAGNVTDGSTNDSGGSRIILRTIHVEVPAPQRDLSVEDEGISAILRRKLRASQPNSAPESIVITSKNFQRVRVVIYVHRPFVYCFLFEDRTDSLSYMAFFQELHRALLPIHQPLLSSTSVVKVAQRIESSHNEPDPEDAPGGAAASVRSAGTNRLPTKGGSGASGMRPIFDLIYDPRLLTVHTSIPNIPDPGTPAAEGIVSGTSNTALMGWTRVEALNVHSQILNTLHSIGGSARGKGGRSEIERTSKTSRGWWVVWMRVPPSALEPEGGGGGTRDRSRAGNGGNGNGEGDGNDTETYMDGSEGPESTNTSRYRDGGAKRARRDGDDGADLARTAGTPTPSATLFAAYQRPRPGRGRDGREEQDMSRMAFLVRKSAVEAGAGGAGGAASSSGSRAGSGASGGGGVWSSLAWRPGGGVGGGRTVEERAGGVGAGWGPGALAGGVGIDARRYVEGLLSLNR</sequence>
<feature type="compositionally biased region" description="Gly residues" evidence="2">
    <location>
        <begin position="882"/>
        <end position="891"/>
    </location>
</feature>
<protein>
    <recommendedName>
        <fullName evidence="3">CCZ1/INTU/HSP4 first Longin domain-containing protein</fullName>
    </recommendedName>
</protein>
<dbReference type="PANTHER" id="PTHR13056:SF0">
    <property type="entry name" value="VACUOLAR FUSION PROTEIN CCZ1 HOMOLOG-RELATED"/>
    <property type="match status" value="1"/>
</dbReference>
<feature type="region of interest" description="Disordered" evidence="2">
    <location>
        <begin position="982"/>
        <end position="1024"/>
    </location>
</feature>
<reference evidence="4 5" key="1">
    <citation type="submission" date="2021-11" db="EMBL/GenBank/DDBJ databases">
        <title>Black yeast isolated from Biological Soil Crust.</title>
        <authorList>
            <person name="Kurbessoian T."/>
        </authorList>
    </citation>
    <scope>NUCLEOTIDE SEQUENCE [LARGE SCALE GENOMIC DNA]</scope>
    <source>
        <strain evidence="4 5">CCFEE 5522</strain>
    </source>
</reference>
<evidence type="ECO:0000256" key="2">
    <source>
        <dbReference type="SAM" id="MobiDB-lite"/>
    </source>
</evidence>
<proteinExistence type="inferred from homology"/>
<dbReference type="PANTHER" id="PTHR13056">
    <property type="entry name" value="VACUOLAR FUSION PROTEIN CCZ1 HOMOLOG-RELATED"/>
    <property type="match status" value="1"/>
</dbReference>
<organism evidence="4 5">
    <name type="scientific">Oleoguttula mirabilis</name>
    <dbReference type="NCBI Taxonomy" id="1507867"/>
    <lineage>
        <taxon>Eukaryota</taxon>
        <taxon>Fungi</taxon>
        <taxon>Dikarya</taxon>
        <taxon>Ascomycota</taxon>
        <taxon>Pezizomycotina</taxon>
        <taxon>Dothideomycetes</taxon>
        <taxon>Dothideomycetidae</taxon>
        <taxon>Mycosphaerellales</taxon>
        <taxon>Teratosphaeriaceae</taxon>
        <taxon>Oleoguttula</taxon>
    </lineage>
</organism>
<name>A0AAV9JVW1_9PEZI</name>
<accession>A0AAV9JVW1</accession>
<evidence type="ECO:0000256" key="1">
    <source>
        <dbReference type="ARBA" id="ARBA00005352"/>
    </source>
</evidence>
<evidence type="ECO:0000313" key="5">
    <source>
        <dbReference type="Proteomes" id="UP001324427"/>
    </source>
</evidence>
<dbReference type="GO" id="GO:0035658">
    <property type="term" value="C:Mon1-Ccz1 complex"/>
    <property type="evidence" value="ECO:0007669"/>
    <property type="project" value="InterPro"/>
</dbReference>
<feature type="region of interest" description="Disordered" evidence="2">
    <location>
        <begin position="499"/>
        <end position="560"/>
    </location>
</feature>
<feature type="compositionally biased region" description="Polar residues" evidence="2">
    <location>
        <begin position="515"/>
        <end position="539"/>
    </location>
</feature>
<dbReference type="GO" id="GO:0016192">
    <property type="term" value="P:vesicle-mediated transport"/>
    <property type="evidence" value="ECO:0007669"/>
    <property type="project" value="InterPro"/>
</dbReference>